<evidence type="ECO:0000259" key="2">
    <source>
        <dbReference type="Pfam" id="PF02517"/>
    </source>
</evidence>
<feature type="transmembrane region" description="Helical" evidence="1">
    <location>
        <begin position="51"/>
        <end position="72"/>
    </location>
</feature>
<sequence>MAQSAPTGRRLQHIGEAILVIFGAYLAANITKAATDPLVISLVGSVVSTNIVGITQTAIQLLTIIGVVALYLRVVDTDRLVRLMLPTPRSVGVIVGGTLVLLGGQYVINQLLQWANFSPGANQAVTAGVGDPLYYLLMVPVSLLLVGPAEELLFRGAVQGRLRESWGRWPAIILATVLFGLIHIPAVSGGFGAQLSYALLAGVLGLVLGYLYDYTQNIVVPSVIHGSYNGTLFALLYLGEIGLL</sequence>
<dbReference type="STRING" id="1073996.SAMN05444271_11135"/>
<dbReference type="PANTHER" id="PTHR36435">
    <property type="entry name" value="SLR1288 PROTEIN"/>
    <property type="match status" value="1"/>
</dbReference>
<dbReference type="InterPro" id="IPR003675">
    <property type="entry name" value="Rce1/LyrA-like_dom"/>
</dbReference>
<proteinExistence type="predicted"/>
<dbReference type="PANTHER" id="PTHR36435:SF1">
    <property type="entry name" value="CAAX AMINO TERMINAL PROTEASE FAMILY PROTEIN"/>
    <property type="match status" value="1"/>
</dbReference>
<dbReference type="EMBL" id="FNYR01000011">
    <property type="protein sequence ID" value="SEI90114.1"/>
    <property type="molecule type" value="Genomic_DNA"/>
</dbReference>
<dbReference type="InterPro" id="IPR052710">
    <property type="entry name" value="CAAX_protease"/>
</dbReference>
<evidence type="ECO:0000313" key="4">
    <source>
        <dbReference type="Proteomes" id="UP000198888"/>
    </source>
</evidence>
<feature type="transmembrane region" description="Helical" evidence="1">
    <location>
        <begin position="12"/>
        <end position="31"/>
    </location>
</feature>
<reference evidence="3 4" key="1">
    <citation type="submission" date="2016-10" db="EMBL/GenBank/DDBJ databases">
        <authorList>
            <person name="de Groot N.N."/>
        </authorList>
    </citation>
    <scope>NUCLEOTIDE SEQUENCE [LARGE SCALE GENOMIC DNA]</scope>
    <source>
        <strain evidence="3 4">DSM 22187</strain>
    </source>
</reference>
<dbReference type="RefSeq" id="WP_089672539.1">
    <property type="nucleotide sequence ID" value="NZ_CP024845.1"/>
</dbReference>
<dbReference type="Proteomes" id="UP000198888">
    <property type="component" value="Unassembled WGS sequence"/>
</dbReference>
<organism evidence="3 4">
    <name type="scientific">Halohasta litchfieldiae</name>
    <dbReference type="NCBI Taxonomy" id="1073996"/>
    <lineage>
        <taxon>Archaea</taxon>
        <taxon>Methanobacteriati</taxon>
        <taxon>Methanobacteriota</taxon>
        <taxon>Stenosarchaea group</taxon>
        <taxon>Halobacteria</taxon>
        <taxon>Halobacteriales</taxon>
        <taxon>Haloferacaceae</taxon>
        <taxon>Halohasta</taxon>
    </lineage>
</organism>
<feature type="transmembrane region" description="Helical" evidence="1">
    <location>
        <begin position="191"/>
        <end position="211"/>
    </location>
</feature>
<accession>A0A2H4PZ78</accession>
<dbReference type="GO" id="GO:0080120">
    <property type="term" value="P:CAAX-box protein maturation"/>
    <property type="evidence" value="ECO:0007669"/>
    <property type="project" value="UniProtKB-ARBA"/>
</dbReference>
<dbReference type="GeneID" id="35001428"/>
<feature type="transmembrane region" description="Helical" evidence="1">
    <location>
        <begin position="132"/>
        <end position="154"/>
    </location>
</feature>
<feature type="transmembrane region" description="Helical" evidence="1">
    <location>
        <begin position="218"/>
        <end position="238"/>
    </location>
</feature>
<dbReference type="KEGG" id="hae:halTADL_0611"/>
<keyword evidence="1" id="KW-0472">Membrane</keyword>
<evidence type="ECO:0000256" key="1">
    <source>
        <dbReference type="SAM" id="Phobius"/>
    </source>
</evidence>
<keyword evidence="1" id="KW-1133">Transmembrane helix</keyword>
<dbReference type="Pfam" id="PF02517">
    <property type="entry name" value="Rce1-like"/>
    <property type="match status" value="1"/>
</dbReference>
<name>A0A1H6UHC8_9EURY</name>
<feature type="domain" description="CAAX prenyl protease 2/Lysostaphin resistance protein A-like" evidence="2">
    <location>
        <begin position="135"/>
        <end position="230"/>
    </location>
</feature>
<dbReference type="AlphaFoldDB" id="A0A1H6UHC8"/>
<accession>A0A1H6UHC8</accession>
<protein>
    <recommendedName>
        <fullName evidence="2">CAAX prenyl protease 2/Lysostaphin resistance protein A-like domain-containing protein</fullName>
    </recommendedName>
</protein>
<dbReference type="GO" id="GO:0004175">
    <property type="term" value="F:endopeptidase activity"/>
    <property type="evidence" value="ECO:0007669"/>
    <property type="project" value="UniProtKB-ARBA"/>
</dbReference>
<feature type="transmembrane region" description="Helical" evidence="1">
    <location>
        <begin position="166"/>
        <end position="185"/>
    </location>
</feature>
<evidence type="ECO:0000313" key="3">
    <source>
        <dbReference type="EMBL" id="SEI90114.1"/>
    </source>
</evidence>
<dbReference type="OrthoDB" id="275779at2157"/>
<feature type="transmembrane region" description="Helical" evidence="1">
    <location>
        <begin position="93"/>
        <end position="112"/>
    </location>
</feature>
<keyword evidence="4" id="KW-1185">Reference proteome</keyword>
<gene>
    <name evidence="3" type="ORF">SAMN05444271_11135</name>
</gene>
<keyword evidence="1" id="KW-0812">Transmembrane</keyword>